<gene>
    <name evidence="2" type="ORF">E2C01_095958</name>
</gene>
<dbReference type="EMBL" id="VSRR010123106">
    <property type="protein sequence ID" value="MPD00485.1"/>
    <property type="molecule type" value="Genomic_DNA"/>
</dbReference>
<comment type="caution">
    <text evidence="2">The sequence shown here is derived from an EMBL/GenBank/DDBJ whole genome shotgun (WGS) entry which is preliminary data.</text>
</comment>
<keyword evidence="3" id="KW-1185">Reference proteome</keyword>
<dbReference type="Proteomes" id="UP000324222">
    <property type="component" value="Unassembled WGS sequence"/>
</dbReference>
<reference evidence="2 3" key="1">
    <citation type="submission" date="2019-05" db="EMBL/GenBank/DDBJ databases">
        <title>Another draft genome of Portunus trituberculatus and its Hox gene families provides insights of decapod evolution.</title>
        <authorList>
            <person name="Jeong J.-H."/>
            <person name="Song I."/>
            <person name="Kim S."/>
            <person name="Choi T."/>
            <person name="Kim D."/>
            <person name="Ryu S."/>
            <person name="Kim W."/>
        </authorList>
    </citation>
    <scope>NUCLEOTIDE SEQUENCE [LARGE SCALE GENOMIC DNA]</scope>
    <source>
        <tissue evidence="2">Muscle</tissue>
    </source>
</reference>
<dbReference type="AlphaFoldDB" id="A0A5B7K701"/>
<proteinExistence type="predicted"/>
<organism evidence="2 3">
    <name type="scientific">Portunus trituberculatus</name>
    <name type="common">Swimming crab</name>
    <name type="synonym">Neptunus trituberculatus</name>
    <dbReference type="NCBI Taxonomy" id="210409"/>
    <lineage>
        <taxon>Eukaryota</taxon>
        <taxon>Metazoa</taxon>
        <taxon>Ecdysozoa</taxon>
        <taxon>Arthropoda</taxon>
        <taxon>Crustacea</taxon>
        <taxon>Multicrustacea</taxon>
        <taxon>Malacostraca</taxon>
        <taxon>Eumalacostraca</taxon>
        <taxon>Eucarida</taxon>
        <taxon>Decapoda</taxon>
        <taxon>Pleocyemata</taxon>
        <taxon>Brachyura</taxon>
        <taxon>Eubrachyura</taxon>
        <taxon>Portunoidea</taxon>
        <taxon>Portunidae</taxon>
        <taxon>Portuninae</taxon>
        <taxon>Portunus</taxon>
    </lineage>
</organism>
<feature type="region of interest" description="Disordered" evidence="1">
    <location>
        <begin position="1"/>
        <end position="46"/>
    </location>
</feature>
<protein>
    <submittedName>
        <fullName evidence="2">Uncharacterized protein</fullName>
    </submittedName>
</protein>
<evidence type="ECO:0000313" key="2">
    <source>
        <dbReference type="EMBL" id="MPD00485.1"/>
    </source>
</evidence>
<name>A0A5B7K701_PORTR</name>
<accession>A0A5B7K701</accession>
<evidence type="ECO:0000256" key="1">
    <source>
        <dbReference type="SAM" id="MobiDB-lite"/>
    </source>
</evidence>
<evidence type="ECO:0000313" key="3">
    <source>
        <dbReference type="Proteomes" id="UP000324222"/>
    </source>
</evidence>
<sequence>MGEGGQGFSKRTGSNPGHGPSVVTTLFESHSNSSVSSFGAGPVHQHRSTLLVPGSVAAEGVRRQRRHLTPSYVGRDKKELEVIANGDT</sequence>